<comment type="subcellular location">
    <subcellularLocation>
        <location evidence="1 8">Cell membrane</location>
        <topology evidence="1 8">Multi-pass membrane protein</topology>
    </subcellularLocation>
</comment>
<dbReference type="PANTHER" id="PTHR33573:SF50">
    <property type="entry name" value="CASP-LIKE PROTEIN 4A3"/>
    <property type="match status" value="1"/>
</dbReference>
<gene>
    <name evidence="11" type="ORF">PHYPA_015180</name>
</gene>
<feature type="transmembrane region" description="Helical" evidence="8">
    <location>
        <begin position="96"/>
        <end position="120"/>
    </location>
</feature>
<evidence type="ECO:0000256" key="3">
    <source>
        <dbReference type="ARBA" id="ARBA00011489"/>
    </source>
</evidence>
<evidence type="ECO:0000256" key="8">
    <source>
        <dbReference type="RuleBase" id="RU361233"/>
    </source>
</evidence>
<feature type="transmembrane region" description="Helical" evidence="8">
    <location>
        <begin position="51"/>
        <end position="75"/>
    </location>
</feature>
<name>A0A2K1JV48_PHYPA</name>
<feature type="domain" description="Casparian strip membrane protein" evidence="10">
    <location>
        <begin position="50"/>
        <end position="195"/>
    </location>
</feature>
<dbReference type="EMBL" id="ABEU02000011">
    <property type="protein sequence ID" value="PNR45409.1"/>
    <property type="molecule type" value="Genomic_DNA"/>
</dbReference>
<reference evidence="11" key="1">
    <citation type="journal article" date="2008" name="Science">
        <title>The Physcomitrella genome reveals evolutionary insights into the conquest of land by plants.</title>
        <authorList>
            <person name="Rensing S."/>
            <person name="Lang D."/>
            <person name="Zimmer A."/>
            <person name="Terry A."/>
            <person name="Salamov A."/>
            <person name="Shapiro H."/>
            <person name="Nishiyama T."/>
            <person name="Perroud P.-F."/>
            <person name="Lindquist E."/>
            <person name="Kamisugi Y."/>
            <person name="Tanahashi T."/>
            <person name="Sakakibara K."/>
            <person name="Fujita T."/>
            <person name="Oishi K."/>
            <person name="Shin-I T."/>
            <person name="Kuroki Y."/>
            <person name="Toyoda A."/>
            <person name="Suzuki Y."/>
            <person name="Hashimoto A."/>
            <person name="Yamaguchi K."/>
            <person name="Sugano A."/>
            <person name="Kohara Y."/>
            <person name="Fujiyama A."/>
            <person name="Anterola A."/>
            <person name="Aoki S."/>
            <person name="Ashton N."/>
            <person name="Barbazuk W.B."/>
            <person name="Barker E."/>
            <person name="Bennetzen J."/>
            <person name="Bezanilla M."/>
            <person name="Blankenship R."/>
            <person name="Cho S.H."/>
            <person name="Dutcher S."/>
            <person name="Estelle M."/>
            <person name="Fawcett J.A."/>
            <person name="Gundlach H."/>
            <person name="Hanada K."/>
            <person name="Heyl A."/>
            <person name="Hicks K.A."/>
            <person name="Hugh J."/>
            <person name="Lohr M."/>
            <person name="Mayer K."/>
            <person name="Melkozernov A."/>
            <person name="Murata T."/>
            <person name="Nelson D."/>
            <person name="Pils B."/>
            <person name="Prigge M."/>
            <person name="Reiss B."/>
            <person name="Renner T."/>
            <person name="Rombauts S."/>
            <person name="Rushton P."/>
            <person name="Sanderfoot A."/>
            <person name="Schween G."/>
            <person name="Shiu S.-H."/>
            <person name="Stueber K."/>
            <person name="Theodoulou F.L."/>
            <person name="Tu H."/>
            <person name="Van de Peer Y."/>
            <person name="Verrier P.J."/>
            <person name="Waters E."/>
            <person name="Wood A."/>
            <person name="Yang L."/>
            <person name="Cove D."/>
            <person name="Cuming A."/>
            <person name="Hasebe M."/>
            <person name="Lucas S."/>
            <person name="Mishler D.B."/>
            <person name="Reski R."/>
            <person name="Grigoriev I."/>
            <person name="Quatrano R.S."/>
            <person name="Boore J.L."/>
        </authorList>
    </citation>
    <scope>NUCLEOTIDE SEQUENCE [LARGE SCALE GENOMIC DNA]</scope>
</reference>
<dbReference type="Pfam" id="PF04535">
    <property type="entry name" value="CASP_dom"/>
    <property type="match status" value="1"/>
</dbReference>
<dbReference type="PANTHER" id="PTHR33573">
    <property type="entry name" value="CASP-LIKE PROTEIN 4A4"/>
    <property type="match status" value="1"/>
</dbReference>
<feature type="transmembrane region" description="Helical" evidence="8">
    <location>
        <begin position="186"/>
        <end position="205"/>
    </location>
</feature>
<organism evidence="11">
    <name type="scientific">Physcomitrium patens</name>
    <name type="common">Spreading-leaved earth moss</name>
    <name type="synonym">Physcomitrella patens</name>
    <dbReference type="NCBI Taxonomy" id="3218"/>
    <lineage>
        <taxon>Eukaryota</taxon>
        <taxon>Viridiplantae</taxon>
        <taxon>Streptophyta</taxon>
        <taxon>Embryophyta</taxon>
        <taxon>Bryophyta</taxon>
        <taxon>Bryophytina</taxon>
        <taxon>Bryopsida</taxon>
        <taxon>Funariidae</taxon>
        <taxon>Funariales</taxon>
        <taxon>Funariaceae</taxon>
        <taxon>Physcomitrium</taxon>
    </lineage>
</organism>
<feature type="region of interest" description="Disordered" evidence="9">
    <location>
        <begin position="1"/>
        <end position="26"/>
    </location>
</feature>
<evidence type="ECO:0000313" key="11">
    <source>
        <dbReference type="EMBL" id="PNR45409.1"/>
    </source>
</evidence>
<evidence type="ECO:0000259" key="10">
    <source>
        <dbReference type="Pfam" id="PF04535"/>
    </source>
</evidence>
<evidence type="ECO:0000256" key="2">
    <source>
        <dbReference type="ARBA" id="ARBA00007651"/>
    </source>
</evidence>
<evidence type="ECO:0000256" key="1">
    <source>
        <dbReference type="ARBA" id="ARBA00004651"/>
    </source>
</evidence>
<dbReference type="GO" id="GO:0005886">
    <property type="term" value="C:plasma membrane"/>
    <property type="evidence" value="ECO:0007669"/>
    <property type="project" value="UniProtKB-SubCell"/>
</dbReference>
<keyword evidence="4 8" id="KW-1003">Cell membrane</keyword>
<keyword evidence="6 8" id="KW-1133">Transmembrane helix</keyword>
<comment type="caution">
    <text evidence="11">The sequence shown here is derived from an EMBL/GenBank/DDBJ whole genome shotgun (WGS) entry which is preliminary data.</text>
</comment>
<evidence type="ECO:0000256" key="5">
    <source>
        <dbReference type="ARBA" id="ARBA00022692"/>
    </source>
</evidence>
<comment type="similarity">
    <text evidence="2 8">Belongs to the Casparian strip membrane proteins (CASP) family.</text>
</comment>
<evidence type="ECO:0000256" key="9">
    <source>
        <dbReference type="SAM" id="MobiDB-lite"/>
    </source>
</evidence>
<proteinExistence type="inferred from homology"/>
<evidence type="ECO:0000256" key="6">
    <source>
        <dbReference type="ARBA" id="ARBA00022989"/>
    </source>
</evidence>
<evidence type="ECO:0000256" key="7">
    <source>
        <dbReference type="ARBA" id="ARBA00023136"/>
    </source>
</evidence>
<protein>
    <recommendedName>
        <fullName evidence="8">CASP-like protein</fullName>
    </recommendedName>
</protein>
<evidence type="ECO:0000256" key="4">
    <source>
        <dbReference type="ARBA" id="ARBA00022475"/>
    </source>
</evidence>
<reference evidence="11" key="2">
    <citation type="journal article" date="2018" name="Plant J.">
        <title>The Physcomitrella patens chromosome-scale assembly reveals moss genome structure and evolution.</title>
        <authorList>
            <person name="Lang D."/>
            <person name="Ullrich K.K."/>
            <person name="Murat F."/>
            <person name="Fuchs J."/>
            <person name="Jenkins J."/>
            <person name="Haas F.B."/>
            <person name="Piednoel M."/>
            <person name="Gundlach H."/>
            <person name="Van Bel M."/>
            <person name="Meyberg R."/>
            <person name="Vives C."/>
            <person name="Morata J."/>
            <person name="Symeonidi A."/>
            <person name="Hiss M."/>
            <person name="Muchero W."/>
            <person name="Kamisugi Y."/>
            <person name="Saleh O."/>
            <person name="Blanc G."/>
            <person name="Decker E.L."/>
            <person name="van Gessel N."/>
            <person name="Grimwood J."/>
            <person name="Hayes R.D."/>
            <person name="Graham S.W."/>
            <person name="Gunter L.E."/>
            <person name="McDaniel S.F."/>
            <person name="Hoernstein S.N.W."/>
            <person name="Larsson A."/>
            <person name="Li F.W."/>
            <person name="Perroud P.F."/>
            <person name="Phillips J."/>
            <person name="Ranjan P."/>
            <person name="Rokshar D.S."/>
            <person name="Rothfels C.J."/>
            <person name="Schneider L."/>
            <person name="Shu S."/>
            <person name="Stevenson D.W."/>
            <person name="Thummler F."/>
            <person name="Tillich M."/>
            <person name="Villarreal Aguilar J.C."/>
            <person name="Widiez T."/>
            <person name="Wong G.K."/>
            <person name="Wymore A."/>
            <person name="Zhang Y."/>
            <person name="Zimmer A.D."/>
            <person name="Quatrano R.S."/>
            <person name="Mayer K.F.X."/>
            <person name="Goodstein D."/>
            <person name="Casacuberta J.M."/>
            <person name="Vandepoele K."/>
            <person name="Reski R."/>
            <person name="Cuming A.C."/>
            <person name="Tuskan G.A."/>
            <person name="Maumus F."/>
            <person name="Salse J."/>
            <person name="Schmutz J."/>
            <person name="Rensing S.A."/>
        </authorList>
    </citation>
    <scope>NUCLEOTIDE SEQUENCE [LARGE SCALE GENOMIC DNA]</scope>
</reference>
<dbReference type="InterPro" id="IPR006702">
    <property type="entry name" value="CASP_dom"/>
</dbReference>
<keyword evidence="5 8" id="KW-0812">Transmembrane</keyword>
<keyword evidence="7 8" id="KW-0472">Membrane</keyword>
<sequence>MEDPKGAWQSDVFDNGRDFKPHDKAPANVTAGTTPPMYNVGAGGSEGNSKALSIISIVLRCLSIMFNVVSLGVIASNQGKSYFVVWRTLNSSNMQYLFAINVIVLVYCVVQLILSIINLVQGKMVLSGPTQPASTITYICDQGLTYMLMAGFGAGVALQASVDKGESGMLDCSGANEFCGKNKASAALSFLGFVCIALSANLNYLRLYFMAAK</sequence>
<feature type="compositionally biased region" description="Basic and acidic residues" evidence="9">
    <location>
        <begin position="14"/>
        <end position="25"/>
    </location>
</feature>
<dbReference type="AlphaFoldDB" id="A0A2K1JV48"/>
<accession>A0A2K1JV48</accession>
<comment type="caution">
    <text evidence="8">Lacks conserved residue(s) required for the propagation of feature annotation.</text>
</comment>
<comment type="subunit">
    <text evidence="3 8">Homodimer and heterodimers.</text>
</comment>